<gene>
    <name evidence="1" type="ORF">SAMN05445850_3363</name>
</gene>
<sequence length="85" mass="9462">MRAGDDGIHGPIGASIMANAVCQNGSKCIPVDSGPRSFSLSSVAHLALRRLKQSNEREREFCHAMQIARDVYFKLIETKLRFPLF</sequence>
<evidence type="ECO:0000313" key="2">
    <source>
        <dbReference type="Proteomes" id="UP000199365"/>
    </source>
</evidence>
<evidence type="ECO:0000313" key="1">
    <source>
        <dbReference type="EMBL" id="SDR21867.1"/>
    </source>
</evidence>
<name>A0A1H1H8T3_9BURK</name>
<dbReference type="Proteomes" id="UP000199365">
    <property type="component" value="Unassembled WGS sequence"/>
</dbReference>
<dbReference type="AlphaFoldDB" id="A0A1H1H8T3"/>
<reference evidence="2" key="1">
    <citation type="submission" date="2016-10" db="EMBL/GenBank/DDBJ databases">
        <authorList>
            <person name="Varghese N."/>
            <person name="Submissions S."/>
        </authorList>
    </citation>
    <scope>NUCLEOTIDE SEQUENCE [LARGE SCALE GENOMIC DNA]</scope>
    <source>
        <strain evidence="2">DUS833</strain>
    </source>
</reference>
<organism evidence="1 2">
    <name type="scientific">Paraburkholderia tuberum</name>
    <dbReference type="NCBI Taxonomy" id="157910"/>
    <lineage>
        <taxon>Bacteria</taxon>
        <taxon>Pseudomonadati</taxon>
        <taxon>Pseudomonadota</taxon>
        <taxon>Betaproteobacteria</taxon>
        <taxon>Burkholderiales</taxon>
        <taxon>Burkholderiaceae</taxon>
        <taxon>Paraburkholderia</taxon>
    </lineage>
</organism>
<keyword evidence="2" id="KW-1185">Reference proteome</keyword>
<dbReference type="STRING" id="157910.SAMN05445850_3363"/>
<accession>A0A1H1H8T3</accession>
<dbReference type="RefSeq" id="WP_143037169.1">
    <property type="nucleotide sequence ID" value="NZ_FNKX01000001.1"/>
</dbReference>
<protein>
    <submittedName>
        <fullName evidence="1">Uncharacterized protein</fullName>
    </submittedName>
</protein>
<proteinExistence type="predicted"/>
<dbReference type="EMBL" id="FNKX01000001">
    <property type="protein sequence ID" value="SDR21867.1"/>
    <property type="molecule type" value="Genomic_DNA"/>
</dbReference>